<dbReference type="Proteomes" id="UP000198618">
    <property type="component" value="Unassembled WGS sequence"/>
</dbReference>
<dbReference type="AlphaFoldDB" id="A0A1I0BG41"/>
<organism evidence="1 2">
    <name type="scientific">Oceanobacillus limi</name>
    <dbReference type="NCBI Taxonomy" id="930131"/>
    <lineage>
        <taxon>Bacteria</taxon>
        <taxon>Bacillati</taxon>
        <taxon>Bacillota</taxon>
        <taxon>Bacilli</taxon>
        <taxon>Bacillales</taxon>
        <taxon>Bacillaceae</taxon>
        <taxon>Oceanobacillus</taxon>
    </lineage>
</organism>
<dbReference type="EMBL" id="FOHE01000005">
    <property type="protein sequence ID" value="SET05828.1"/>
    <property type="molecule type" value="Genomic_DNA"/>
</dbReference>
<evidence type="ECO:0000313" key="1">
    <source>
        <dbReference type="EMBL" id="SET05828.1"/>
    </source>
</evidence>
<dbReference type="STRING" id="930131.SAMN05216389_1056"/>
<gene>
    <name evidence="1" type="ORF">SAMN05216389_1056</name>
</gene>
<dbReference type="RefSeq" id="WP_090868204.1">
    <property type="nucleotide sequence ID" value="NZ_FOHE01000005.1"/>
</dbReference>
<proteinExistence type="predicted"/>
<sequence length="85" mass="9680">MENKDLLPIQLECTMLFQTNPFMVETVEGIGKLLNRSYDELVPILNLLVKQGIIQNLGDNENPRYRYNEPAITTEIDLTGTVKKA</sequence>
<protein>
    <submittedName>
        <fullName evidence="1">Uncharacterized protein</fullName>
    </submittedName>
</protein>
<name>A0A1I0BG41_9BACI</name>
<dbReference type="OrthoDB" id="2390233at2"/>
<evidence type="ECO:0000313" key="2">
    <source>
        <dbReference type="Proteomes" id="UP000198618"/>
    </source>
</evidence>
<accession>A0A1I0BG41</accession>
<keyword evidence="2" id="KW-1185">Reference proteome</keyword>
<reference evidence="1 2" key="1">
    <citation type="submission" date="2016-10" db="EMBL/GenBank/DDBJ databases">
        <authorList>
            <person name="de Groot N.N."/>
        </authorList>
    </citation>
    <scope>NUCLEOTIDE SEQUENCE [LARGE SCALE GENOMIC DNA]</scope>
    <source>
        <strain evidence="1 2">IBRC-M 10780</strain>
    </source>
</reference>